<dbReference type="Proteomes" id="UP001652445">
    <property type="component" value="Unassembled WGS sequence"/>
</dbReference>
<feature type="domain" description="Anti-sigma-28 factor FlgM C-terminal" evidence="7">
    <location>
        <begin position="35"/>
        <end position="85"/>
    </location>
</feature>
<keyword evidence="8" id="KW-0969">Cilium</keyword>
<proteinExistence type="inferred from homology"/>
<dbReference type="InterPro" id="IPR035890">
    <property type="entry name" value="Anti-sigma-28_factor_FlgM_sf"/>
</dbReference>
<sequence>MKINGTNRIGAVNQYQKNHDALSVSTTGKSGKKKDQVEISNEAKELLGSLNPSKVEHSKEKIESLKNSVAAGTYKLDARTLAEKLFPFIN</sequence>
<evidence type="ECO:0000313" key="9">
    <source>
        <dbReference type="Proteomes" id="UP001652445"/>
    </source>
</evidence>
<evidence type="ECO:0000259" key="7">
    <source>
        <dbReference type="Pfam" id="PF04316"/>
    </source>
</evidence>
<dbReference type="SUPFAM" id="SSF101498">
    <property type="entry name" value="Anti-sigma factor FlgM"/>
    <property type="match status" value="1"/>
</dbReference>
<evidence type="ECO:0000256" key="1">
    <source>
        <dbReference type="ARBA" id="ARBA00005322"/>
    </source>
</evidence>
<evidence type="ECO:0000256" key="3">
    <source>
        <dbReference type="ARBA" id="ARBA00022491"/>
    </source>
</evidence>
<dbReference type="NCBIfam" id="TIGR03824">
    <property type="entry name" value="FlgM_jcvi"/>
    <property type="match status" value="1"/>
</dbReference>
<evidence type="ECO:0000256" key="6">
    <source>
        <dbReference type="ARBA" id="ARBA00023163"/>
    </source>
</evidence>
<dbReference type="InterPro" id="IPR031316">
    <property type="entry name" value="FlgM_C"/>
</dbReference>
<evidence type="ECO:0000256" key="2">
    <source>
        <dbReference type="ARBA" id="ARBA00017823"/>
    </source>
</evidence>
<dbReference type="EMBL" id="JAOQIO010000036">
    <property type="protein sequence ID" value="MCU6792948.1"/>
    <property type="molecule type" value="Genomic_DNA"/>
</dbReference>
<accession>A0ABT2UE77</accession>
<keyword evidence="8" id="KW-0966">Cell projection</keyword>
<evidence type="ECO:0000256" key="5">
    <source>
        <dbReference type="ARBA" id="ARBA00023015"/>
    </source>
</evidence>
<gene>
    <name evidence="8" type="primary">flgM</name>
    <name evidence="8" type="ORF">OB236_12550</name>
</gene>
<keyword evidence="4" id="KW-1005">Bacterial flagellum biogenesis</keyword>
<keyword evidence="5" id="KW-0805">Transcription regulation</keyword>
<reference evidence="8 9" key="1">
    <citation type="submission" date="2022-09" db="EMBL/GenBank/DDBJ databases">
        <authorList>
            <person name="Han X.L."/>
            <person name="Wang Q."/>
            <person name="Lu T."/>
        </authorList>
    </citation>
    <scope>NUCLEOTIDE SEQUENCE [LARGE SCALE GENOMIC DNA]</scope>
    <source>
        <strain evidence="8 9">WQ 127069</strain>
    </source>
</reference>
<keyword evidence="6" id="KW-0804">Transcription</keyword>
<comment type="similarity">
    <text evidence="1">Belongs to the FlgM family.</text>
</comment>
<keyword evidence="9" id="KW-1185">Reference proteome</keyword>
<organism evidence="8 9">
    <name type="scientific">Paenibacillus baimaensis</name>
    <dbReference type="NCBI Taxonomy" id="2982185"/>
    <lineage>
        <taxon>Bacteria</taxon>
        <taxon>Bacillati</taxon>
        <taxon>Bacillota</taxon>
        <taxon>Bacilli</taxon>
        <taxon>Bacillales</taxon>
        <taxon>Paenibacillaceae</taxon>
        <taxon>Paenibacillus</taxon>
    </lineage>
</organism>
<evidence type="ECO:0000256" key="4">
    <source>
        <dbReference type="ARBA" id="ARBA00022795"/>
    </source>
</evidence>
<keyword evidence="3" id="KW-0678">Repressor</keyword>
<evidence type="ECO:0000313" key="8">
    <source>
        <dbReference type="EMBL" id="MCU6792948.1"/>
    </source>
</evidence>
<dbReference type="RefSeq" id="WP_076233505.1">
    <property type="nucleotide sequence ID" value="NZ_JAOQIO010000036.1"/>
</dbReference>
<comment type="caution">
    <text evidence="8">The sequence shown here is derived from an EMBL/GenBank/DDBJ whole genome shotgun (WGS) entry which is preliminary data.</text>
</comment>
<dbReference type="Pfam" id="PF04316">
    <property type="entry name" value="FlgM"/>
    <property type="match status" value="1"/>
</dbReference>
<dbReference type="InterPro" id="IPR007412">
    <property type="entry name" value="FlgM"/>
</dbReference>
<protein>
    <recommendedName>
        <fullName evidence="2">Negative regulator of flagellin synthesis</fullName>
    </recommendedName>
</protein>
<name>A0ABT2UE77_9BACL</name>
<keyword evidence="8" id="KW-0282">Flagellum</keyword>